<accession>A0AA38PND0</accession>
<comment type="caution">
    <text evidence="2">The sequence shown here is derived from an EMBL/GenBank/DDBJ whole genome shotgun (WGS) entry which is preliminary data.</text>
</comment>
<evidence type="ECO:0008006" key="4">
    <source>
        <dbReference type="Google" id="ProtNLM"/>
    </source>
</evidence>
<proteinExistence type="predicted"/>
<dbReference type="SUPFAM" id="SSF56219">
    <property type="entry name" value="DNase I-like"/>
    <property type="match status" value="1"/>
</dbReference>
<feature type="region of interest" description="Disordered" evidence="1">
    <location>
        <begin position="134"/>
        <end position="185"/>
    </location>
</feature>
<sequence length="330" mass="36072">MSNENERRYVDGLATFFRADKYQLIEKHLIEFSAVAMQREDFKKTEDMFNRVLGKDHIGTVCAFENRETGSRVMVANVHILWDPRFCDVKLVHVALMVEEVEKMAERFVKLPPRLWPETNGNVVDGVDGIAELSSFSSSSDPSSPPPTSSSLPSSSLPPSTLSSSPPTSPLSRLSARRQRPKPPIYTSASQIPLIFCGDFNSIPGSGVYDFLSTGTLKKDHPDFMGHVYGKYTGGAGSGPGSAGGNADGLKSWLGLKSAYAVPASAAIPPTATNAGFGNEDGKFYTCAWCSEWGLSIVDLWTLVCFRFHFSYRSNFLAGSPQIFRLVAFT</sequence>
<dbReference type="EMBL" id="MU803034">
    <property type="protein sequence ID" value="KAJ3978546.1"/>
    <property type="molecule type" value="Genomic_DNA"/>
</dbReference>
<dbReference type="InterPro" id="IPR036691">
    <property type="entry name" value="Endo/exonu/phosph_ase_sf"/>
</dbReference>
<reference evidence="2" key="1">
    <citation type="submission" date="2022-08" db="EMBL/GenBank/DDBJ databases">
        <authorList>
            <consortium name="DOE Joint Genome Institute"/>
            <person name="Min B."/>
            <person name="Riley R."/>
            <person name="Sierra-Patev S."/>
            <person name="Naranjo-Ortiz M."/>
            <person name="Looney B."/>
            <person name="Konkel Z."/>
            <person name="Slot J.C."/>
            <person name="Sakamoto Y."/>
            <person name="Steenwyk J.L."/>
            <person name="Rokas A."/>
            <person name="Carro J."/>
            <person name="Camarero S."/>
            <person name="Ferreira P."/>
            <person name="Molpeceres G."/>
            <person name="Ruiz-Duenas F.J."/>
            <person name="Serrano A."/>
            <person name="Henrissat B."/>
            <person name="Drula E."/>
            <person name="Hughes K.W."/>
            <person name="Mata J.L."/>
            <person name="Ishikawa N.K."/>
            <person name="Vargas-Isla R."/>
            <person name="Ushijima S."/>
            <person name="Smith C.A."/>
            <person name="Ahrendt S."/>
            <person name="Andreopoulos W."/>
            <person name="He G."/>
            <person name="Labutti K."/>
            <person name="Lipzen A."/>
            <person name="Ng V."/>
            <person name="Sandor L."/>
            <person name="Barry K."/>
            <person name="Martinez A.T."/>
            <person name="Xiao Y."/>
            <person name="Gibbons J.G."/>
            <person name="Terashima K."/>
            <person name="Hibbett D.S."/>
            <person name="Grigoriev I.V."/>
        </authorList>
    </citation>
    <scope>NUCLEOTIDE SEQUENCE</scope>
    <source>
        <strain evidence="2">TFB7829</strain>
    </source>
</reference>
<dbReference type="PANTHER" id="PTHR12121">
    <property type="entry name" value="CARBON CATABOLITE REPRESSOR PROTEIN 4"/>
    <property type="match status" value="1"/>
</dbReference>
<evidence type="ECO:0000313" key="2">
    <source>
        <dbReference type="EMBL" id="KAJ3978546.1"/>
    </source>
</evidence>
<name>A0AA38PND0_9AGAR</name>
<dbReference type="PANTHER" id="PTHR12121:SF100">
    <property type="entry name" value="POLY(A)-SPECIFIC RIBONUCLEASE"/>
    <property type="match status" value="1"/>
</dbReference>
<dbReference type="AlphaFoldDB" id="A0AA38PND0"/>
<dbReference type="InterPro" id="IPR050410">
    <property type="entry name" value="CCR4/nocturin_mRNA_transcr"/>
</dbReference>
<organism evidence="2 3">
    <name type="scientific">Lentinula detonsa</name>
    <dbReference type="NCBI Taxonomy" id="2804962"/>
    <lineage>
        <taxon>Eukaryota</taxon>
        <taxon>Fungi</taxon>
        <taxon>Dikarya</taxon>
        <taxon>Basidiomycota</taxon>
        <taxon>Agaricomycotina</taxon>
        <taxon>Agaricomycetes</taxon>
        <taxon>Agaricomycetidae</taxon>
        <taxon>Agaricales</taxon>
        <taxon>Marasmiineae</taxon>
        <taxon>Omphalotaceae</taxon>
        <taxon>Lentinula</taxon>
    </lineage>
</organism>
<dbReference type="Gene3D" id="3.60.10.10">
    <property type="entry name" value="Endonuclease/exonuclease/phosphatase"/>
    <property type="match status" value="1"/>
</dbReference>
<dbReference type="GO" id="GO:0000175">
    <property type="term" value="F:3'-5'-RNA exonuclease activity"/>
    <property type="evidence" value="ECO:0007669"/>
    <property type="project" value="TreeGrafter"/>
</dbReference>
<feature type="compositionally biased region" description="Low complexity" evidence="1">
    <location>
        <begin position="149"/>
        <end position="174"/>
    </location>
</feature>
<evidence type="ECO:0000313" key="3">
    <source>
        <dbReference type="Proteomes" id="UP001163850"/>
    </source>
</evidence>
<dbReference type="Proteomes" id="UP001163850">
    <property type="component" value="Unassembled WGS sequence"/>
</dbReference>
<evidence type="ECO:0000256" key="1">
    <source>
        <dbReference type="SAM" id="MobiDB-lite"/>
    </source>
</evidence>
<protein>
    <recommendedName>
        <fullName evidence="4">Endonuclease/exonuclease/phosphatase domain-containing protein</fullName>
    </recommendedName>
</protein>
<gene>
    <name evidence="2" type="ORF">F5890DRAFT_1560149</name>
</gene>